<accession>A0AAP0PUI6</accession>
<protein>
    <submittedName>
        <fullName evidence="2">Uncharacterized protein</fullName>
    </submittedName>
</protein>
<sequence length="113" mass="12427">MEEHFEKQSVRRGGVGVLSGGGVAQHARCRAVKKRGMIGTWDSDPTAENNLWKERVTPSTYGSVRLETNSGLLEFWAQTAQHAGQRPQRIALTGDNDDRHMHISILSSTLNAG</sequence>
<dbReference type="Proteomes" id="UP001417504">
    <property type="component" value="Unassembled WGS sequence"/>
</dbReference>
<keyword evidence="3" id="KW-1185">Reference proteome</keyword>
<feature type="region of interest" description="Disordered" evidence="1">
    <location>
        <begin position="1"/>
        <end position="21"/>
    </location>
</feature>
<organism evidence="2 3">
    <name type="scientific">Stephania japonica</name>
    <dbReference type="NCBI Taxonomy" id="461633"/>
    <lineage>
        <taxon>Eukaryota</taxon>
        <taxon>Viridiplantae</taxon>
        <taxon>Streptophyta</taxon>
        <taxon>Embryophyta</taxon>
        <taxon>Tracheophyta</taxon>
        <taxon>Spermatophyta</taxon>
        <taxon>Magnoliopsida</taxon>
        <taxon>Ranunculales</taxon>
        <taxon>Menispermaceae</taxon>
        <taxon>Menispermoideae</taxon>
        <taxon>Cissampelideae</taxon>
        <taxon>Stephania</taxon>
    </lineage>
</organism>
<comment type="caution">
    <text evidence="2">The sequence shown here is derived from an EMBL/GenBank/DDBJ whole genome shotgun (WGS) entry which is preliminary data.</text>
</comment>
<proteinExistence type="predicted"/>
<evidence type="ECO:0000313" key="2">
    <source>
        <dbReference type="EMBL" id="KAK9155380.1"/>
    </source>
</evidence>
<gene>
    <name evidence="2" type="ORF">Sjap_002860</name>
</gene>
<reference evidence="2 3" key="1">
    <citation type="submission" date="2024-01" db="EMBL/GenBank/DDBJ databases">
        <title>Genome assemblies of Stephania.</title>
        <authorList>
            <person name="Yang L."/>
        </authorList>
    </citation>
    <scope>NUCLEOTIDE SEQUENCE [LARGE SCALE GENOMIC DNA]</scope>
    <source>
        <strain evidence="2">QJT</strain>
        <tissue evidence="2">Leaf</tissue>
    </source>
</reference>
<dbReference type="EMBL" id="JBBNAE010000001">
    <property type="protein sequence ID" value="KAK9155380.1"/>
    <property type="molecule type" value="Genomic_DNA"/>
</dbReference>
<name>A0AAP0PUI6_9MAGN</name>
<dbReference type="AlphaFoldDB" id="A0AAP0PUI6"/>
<evidence type="ECO:0000313" key="3">
    <source>
        <dbReference type="Proteomes" id="UP001417504"/>
    </source>
</evidence>
<evidence type="ECO:0000256" key="1">
    <source>
        <dbReference type="SAM" id="MobiDB-lite"/>
    </source>
</evidence>